<gene>
    <name evidence="2" type="ORF">RHSIM_Rhsim04G0129900</name>
</gene>
<dbReference type="AlphaFoldDB" id="A0A834GZL3"/>
<sequence>METSYRTTTTRPNAHHHTLTRRNSIATSVIVPGKLTLPPKLPHHSSASFPASTAGYGSGGSSSSSTTSSSQSFPAVDFELISIKPLSYTSLKDLLPSPAVQSPTSSAPAAATAGGGSGYEISIRNRLVKQAAWAYLQPMSTSPDSSSAGRHLLHRIWARISDFLRFFSRALTRAFERVLRARRDDKEKNWAEELVKWTVDFHSSACISLSHLIRLPGYKVENVELFPIETRKKFVVVVILFRLIELYVRMNE</sequence>
<proteinExistence type="predicted"/>
<evidence type="ECO:0000256" key="1">
    <source>
        <dbReference type="SAM" id="MobiDB-lite"/>
    </source>
</evidence>
<dbReference type="PANTHER" id="PTHR34569">
    <property type="entry name" value="EXPRESSED PROTEIN"/>
    <property type="match status" value="1"/>
</dbReference>
<name>A0A834GZL3_RHOSS</name>
<evidence type="ECO:0000313" key="3">
    <source>
        <dbReference type="Proteomes" id="UP000626092"/>
    </source>
</evidence>
<dbReference type="PANTHER" id="PTHR34569:SF2">
    <property type="entry name" value="EXPRESSED PROTEIN"/>
    <property type="match status" value="1"/>
</dbReference>
<accession>A0A834GZL3</accession>
<reference evidence="2" key="1">
    <citation type="submission" date="2019-11" db="EMBL/GenBank/DDBJ databases">
        <authorList>
            <person name="Liu Y."/>
            <person name="Hou J."/>
            <person name="Li T.-Q."/>
            <person name="Guan C.-H."/>
            <person name="Wu X."/>
            <person name="Wu H.-Z."/>
            <person name="Ling F."/>
            <person name="Zhang R."/>
            <person name="Shi X.-G."/>
            <person name="Ren J.-P."/>
            <person name="Chen E.-F."/>
            <person name="Sun J.-M."/>
        </authorList>
    </citation>
    <scope>NUCLEOTIDE SEQUENCE</scope>
    <source>
        <strain evidence="2">Adult_tree_wgs_1</strain>
        <tissue evidence="2">Leaves</tissue>
    </source>
</reference>
<dbReference type="EMBL" id="WJXA01000004">
    <property type="protein sequence ID" value="KAF7144772.1"/>
    <property type="molecule type" value="Genomic_DNA"/>
</dbReference>
<protein>
    <submittedName>
        <fullName evidence="2">Uncharacterized protein</fullName>
    </submittedName>
</protein>
<comment type="caution">
    <text evidence="2">The sequence shown here is derived from an EMBL/GenBank/DDBJ whole genome shotgun (WGS) entry which is preliminary data.</text>
</comment>
<feature type="region of interest" description="Disordered" evidence="1">
    <location>
        <begin position="41"/>
        <end position="68"/>
    </location>
</feature>
<organism evidence="2 3">
    <name type="scientific">Rhododendron simsii</name>
    <name type="common">Sims's rhododendron</name>
    <dbReference type="NCBI Taxonomy" id="118357"/>
    <lineage>
        <taxon>Eukaryota</taxon>
        <taxon>Viridiplantae</taxon>
        <taxon>Streptophyta</taxon>
        <taxon>Embryophyta</taxon>
        <taxon>Tracheophyta</taxon>
        <taxon>Spermatophyta</taxon>
        <taxon>Magnoliopsida</taxon>
        <taxon>eudicotyledons</taxon>
        <taxon>Gunneridae</taxon>
        <taxon>Pentapetalae</taxon>
        <taxon>asterids</taxon>
        <taxon>Ericales</taxon>
        <taxon>Ericaceae</taxon>
        <taxon>Ericoideae</taxon>
        <taxon>Rhodoreae</taxon>
        <taxon>Rhododendron</taxon>
    </lineage>
</organism>
<dbReference type="OrthoDB" id="1700296at2759"/>
<feature type="compositionally biased region" description="Polar residues" evidence="1">
    <location>
        <begin position="1"/>
        <end position="12"/>
    </location>
</feature>
<feature type="region of interest" description="Disordered" evidence="1">
    <location>
        <begin position="1"/>
        <end position="25"/>
    </location>
</feature>
<dbReference type="Proteomes" id="UP000626092">
    <property type="component" value="Unassembled WGS sequence"/>
</dbReference>
<keyword evidence="3" id="KW-1185">Reference proteome</keyword>
<evidence type="ECO:0000313" key="2">
    <source>
        <dbReference type="EMBL" id="KAF7144772.1"/>
    </source>
</evidence>